<keyword evidence="2" id="KW-1185">Reference proteome</keyword>
<evidence type="ECO:0000313" key="1">
    <source>
        <dbReference type="EMBL" id="BCU69561.1"/>
    </source>
</evidence>
<dbReference type="SUPFAM" id="SSF55909">
    <property type="entry name" value="Pentein"/>
    <property type="match status" value="1"/>
</dbReference>
<dbReference type="GO" id="GO:0016990">
    <property type="term" value="F:arginine deiminase activity"/>
    <property type="evidence" value="ECO:0007669"/>
    <property type="project" value="TreeGrafter"/>
</dbReference>
<proteinExistence type="predicted"/>
<dbReference type="EMBL" id="AP024597">
    <property type="protein sequence ID" value="BCU69561.1"/>
    <property type="molecule type" value="Genomic_DNA"/>
</dbReference>
<sequence length="335" mass="38284">MKAIARAEWEPLRRVALHKPGLEVFFGLLSPQHSLYKKRFDFMRARREYEELIDTLQGEGVKIYRVLKSIIRKATQDEMFYEKLKKIVGVKADPWFLAKFLVLRPEFVAKDGNIEVRLVNPLSNLYFMRDQQITTKRGVIIGKMAKPQRRGEIELVKLFWESVSVGYEEVTEGTLEGGDFYPMGDFYLIGVGNRSDIKGAMKLISTGEEVGVVREPASEEFFHLDTYFNVISRELVIGVERLMRMSIVSVYKGGKLVKDGIDLISYLKEKEFNFHFVSEEEARNFATNFLTVKSNKVISPFDLKIKGVDTVLVDIKNLSGGFGGIHCMTAVIERG</sequence>
<dbReference type="Gene3D" id="3.75.10.10">
    <property type="entry name" value="L-arginine/glycine Amidinotransferase, Chain A"/>
    <property type="match status" value="1"/>
</dbReference>
<dbReference type="Proteomes" id="UP000825123">
    <property type="component" value="Chromosome"/>
</dbReference>
<gene>
    <name evidence="1" type="ORF">KN1_08580</name>
</gene>
<organism evidence="1 2">
    <name type="scientific">Stygiolobus caldivivus</name>
    <dbReference type="NCBI Taxonomy" id="2824673"/>
    <lineage>
        <taxon>Archaea</taxon>
        <taxon>Thermoproteota</taxon>
        <taxon>Thermoprotei</taxon>
        <taxon>Sulfolobales</taxon>
        <taxon>Sulfolobaceae</taxon>
        <taxon>Stygiolobus</taxon>
    </lineage>
</organism>
<evidence type="ECO:0000313" key="2">
    <source>
        <dbReference type="Proteomes" id="UP000825123"/>
    </source>
</evidence>
<dbReference type="AlphaFoldDB" id="A0A8D5U653"/>
<name>A0A8D5U653_9CREN</name>
<dbReference type="KEGG" id="csty:KN1_08580"/>
<dbReference type="GeneID" id="66162612"/>
<dbReference type="RefSeq" id="WP_221289577.1">
    <property type="nucleotide sequence ID" value="NZ_AP024597.1"/>
</dbReference>
<dbReference type="PANTHER" id="PTHR47271:SF2">
    <property type="entry name" value="ARGININE DEIMINASE"/>
    <property type="match status" value="1"/>
</dbReference>
<dbReference type="Pfam" id="PF02274">
    <property type="entry name" value="ADI"/>
    <property type="match status" value="1"/>
</dbReference>
<reference evidence="1 2" key="1">
    <citation type="submission" date="2021-04" db="EMBL/GenBank/DDBJ databases">
        <title>Complete genome sequence of Stygiolobus sp. KN-1.</title>
        <authorList>
            <person name="Nakamura K."/>
            <person name="Sakai H."/>
            <person name="Kurosawa N."/>
        </authorList>
    </citation>
    <scope>NUCLEOTIDE SEQUENCE [LARGE SCALE GENOMIC DNA]</scope>
    <source>
        <strain evidence="1 2">KN-1</strain>
    </source>
</reference>
<protein>
    <submittedName>
        <fullName evidence="1">Amidinotransferase</fullName>
    </submittedName>
</protein>
<dbReference type="PANTHER" id="PTHR47271">
    <property type="entry name" value="ARGININE DEIMINASE"/>
    <property type="match status" value="1"/>
</dbReference>
<accession>A0A8D5U653</accession>
<dbReference type="GO" id="GO:0019546">
    <property type="term" value="P:L-arginine deiminase pathway"/>
    <property type="evidence" value="ECO:0007669"/>
    <property type="project" value="TreeGrafter"/>
</dbReference>